<evidence type="ECO:0000256" key="4">
    <source>
        <dbReference type="ARBA" id="ARBA00012462"/>
    </source>
</evidence>
<dbReference type="InterPro" id="IPR036852">
    <property type="entry name" value="Peptidase_S8/S53_dom_sf"/>
</dbReference>
<evidence type="ECO:0000313" key="18">
    <source>
        <dbReference type="EMBL" id="KAG5169542.1"/>
    </source>
</evidence>
<comment type="function">
    <text evidence="2">Secreted tripeptidyl-peptidase which degrades proteins at acidic pHs and is involved in virulence.</text>
</comment>
<dbReference type="InterPro" id="IPR050819">
    <property type="entry name" value="Tripeptidyl-peptidase_I"/>
</dbReference>
<dbReference type="PROSITE" id="PS00138">
    <property type="entry name" value="SUBTILASE_SER"/>
    <property type="match status" value="1"/>
</dbReference>
<evidence type="ECO:0000256" key="7">
    <source>
        <dbReference type="ARBA" id="ARBA00022723"/>
    </source>
</evidence>
<feature type="binding site" evidence="15">
    <location>
        <position position="589"/>
    </location>
    <ligand>
        <name>Ca(2+)</name>
        <dbReference type="ChEBI" id="CHEBI:29108"/>
    </ligand>
</feature>
<evidence type="ECO:0000256" key="15">
    <source>
        <dbReference type="PROSITE-ProRule" id="PRU01032"/>
    </source>
</evidence>
<dbReference type="SUPFAM" id="SSF54897">
    <property type="entry name" value="Protease propeptides/inhibitors"/>
    <property type="match status" value="1"/>
</dbReference>
<dbReference type="SMART" id="SM00944">
    <property type="entry name" value="Pro-kuma_activ"/>
    <property type="match status" value="1"/>
</dbReference>
<dbReference type="InterPro" id="IPR030400">
    <property type="entry name" value="Sedolisin_dom"/>
</dbReference>
<dbReference type="Pfam" id="PF09286">
    <property type="entry name" value="Pro-kuma_activ"/>
    <property type="match status" value="1"/>
</dbReference>
<accession>A0A8H7XZ73</accession>
<keyword evidence="7 15" id="KW-0479">Metal-binding</keyword>
<evidence type="ECO:0000256" key="6">
    <source>
        <dbReference type="ARBA" id="ARBA00022670"/>
    </source>
</evidence>
<dbReference type="PROSITE" id="PS51695">
    <property type="entry name" value="SEDOLISIN"/>
    <property type="match status" value="1"/>
</dbReference>
<evidence type="ECO:0000256" key="5">
    <source>
        <dbReference type="ARBA" id="ARBA00022525"/>
    </source>
</evidence>
<evidence type="ECO:0000256" key="13">
    <source>
        <dbReference type="ARBA" id="ARBA00023145"/>
    </source>
</evidence>
<evidence type="ECO:0000256" key="10">
    <source>
        <dbReference type="ARBA" id="ARBA00022825"/>
    </source>
</evidence>
<evidence type="ECO:0000256" key="9">
    <source>
        <dbReference type="ARBA" id="ARBA00022801"/>
    </source>
</evidence>
<dbReference type="InterPro" id="IPR023828">
    <property type="entry name" value="Peptidase_S8_Ser-AS"/>
</dbReference>
<feature type="active site" description="Charge relay system" evidence="15">
    <location>
        <position position="309"/>
    </location>
</feature>
<dbReference type="Gene3D" id="3.40.50.200">
    <property type="entry name" value="Peptidase S8/S53 domain"/>
    <property type="match status" value="1"/>
</dbReference>
<proteinExistence type="predicted"/>
<keyword evidence="6 15" id="KW-0645">Protease</keyword>
<evidence type="ECO:0000256" key="8">
    <source>
        <dbReference type="ARBA" id="ARBA00022729"/>
    </source>
</evidence>
<comment type="caution">
    <text evidence="18">The sequence shown here is derived from an EMBL/GenBank/DDBJ whole genome shotgun (WGS) entry which is preliminary data.</text>
</comment>
<name>A0A8H7XZ73_PSICU</name>
<comment type="catalytic activity">
    <reaction evidence="1">
        <text>Release of an N-terminal tripeptide from a polypeptide.</text>
        <dbReference type="EC" id="3.4.14.10"/>
    </reaction>
</comment>
<feature type="binding site" evidence="15">
    <location>
        <position position="570"/>
    </location>
    <ligand>
        <name>Ca(2+)</name>
        <dbReference type="ChEBI" id="CHEBI:29108"/>
    </ligand>
</feature>
<feature type="signal peptide" evidence="16">
    <location>
        <begin position="1"/>
        <end position="20"/>
    </location>
</feature>
<protein>
    <recommendedName>
        <fullName evidence="4">tripeptidyl-peptidase II</fullName>
        <ecNumber evidence="4">3.4.14.10</ecNumber>
    </recommendedName>
</protein>
<dbReference type="AlphaFoldDB" id="A0A8H7XZ73"/>
<feature type="chain" id="PRO_5034471243" description="tripeptidyl-peptidase II" evidence="16">
    <location>
        <begin position="21"/>
        <end position="615"/>
    </location>
</feature>
<organism evidence="18">
    <name type="scientific">Psilocybe cubensis</name>
    <name type="common">Psychedelic mushroom</name>
    <name type="synonym">Stropharia cubensis</name>
    <dbReference type="NCBI Taxonomy" id="181762"/>
    <lineage>
        <taxon>Eukaryota</taxon>
        <taxon>Fungi</taxon>
        <taxon>Dikarya</taxon>
        <taxon>Basidiomycota</taxon>
        <taxon>Agaricomycotina</taxon>
        <taxon>Agaricomycetes</taxon>
        <taxon>Agaricomycetidae</taxon>
        <taxon>Agaricales</taxon>
        <taxon>Agaricineae</taxon>
        <taxon>Strophariaceae</taxon>
        <taxon>Psilocybe</taxon>
    </lineage>
</organism>
<keyword evidence="5" id="KW-0964">Secreted</keyword>
<comment type="cofactor">
    <cofactor evidence="15">
        <name>Ca(2+)</name>
        <dbReference type="ChEBI" id="CHEBI:29108"/>
    </cofactor>
    <text evidence="15">Binds 1 Ca(2+) ion per subunit.</text>
</comment>
<dbReference type="EC" id="3.4.14.10" evidence="4"/>
<feature type="binding site" evidence="15">
    <location>
        <position position="591"/>
    </location>
    <ligand>
        <name>Ca(2+)</name>
        <dbReference type="ChEBI" id="CHEBI:29108"/>
    </ligand>
</feature>
<evidence type="ECO:0000256" key="12">
    <source>
        <dbReference type="ARBA" id="ARBA00023026"/>
    </source>
</evidence>
<feature type="domain" description="Peptidase S53" evidence="17">
    <location>
        <begin position="229"/>
        <end position="613"/>
    </location>
</feature>
<dbReference type="FunFam" id="3.40.50.200:FF:000015">
    <property type="entry name" value="Tripeptidyl peptidase A"/>
    <property type="match status" value="1"/>
</dbReference>
<reference evidence="18" key="1">
    <citation type="submission" date="2021-02" db="EMBL/GenBank/DDBJ databases">
        <title>Psilocybe cubensis genome.</title>
        <authorList>
            <person name="Mckernan K.J."/>
            <person name="Crawford S."/>
            <person name="Trippe A."/>
            <person name="Kane L.T."/>
            <person name="Mclaughlin S."/>
        </authorList>
    </citation>
    <scope>NUCLEOTIDE SEQUENCE [LARGE SCALE GENOMIC DNA]</scope>
    <source>
        <strain evidence="18">MGC-MH-2018</strain>
    </source>
</reference>
<dbReference type="SUPFAM" id="SSF52743">
    <property type="entry name" value="Subtilisin-like"/>
    <property type="match status" value="1"/>
</dbReference>
<dbReference type="GO" id="GO:0006508">
    <property type="term" value="P:proteolysis"/>
    <property type="evidence" value="ECO:0007669"/>
    <property type="project" value="UniProtKB-KW"/>
</dbReference>
<keyword evidence="13" id="KW-0865">Zymogen</keyword>
<dbReference type="PANTHER" id="PTHR14218">
    <property type="entry name" value="PROTEASE S8 TRIPEPTIDYL PEPTIDASE I CLN2"/>
    <property type="match status" value="1"/>
</dbReference>
<keyword evidence="14" id="KW-0325">Glycoprotein</keyword>
<keyword evidence="9 15" id="KW-0378">Hydrolase</keyword>
<evidence type="ECO:0000256" key="3">
    <source>
        <dbReference type="ARBA" id="ARBA00004239"/>
    </source>
</evidence>
<feature type="binding site" evidence="15">
    <location>
        <position position="571"/>
    </location>
    <ligand>
        <name>Ca(2+)</name>
        <dbReference type="ChEBI" id="CHEBI:29108"/>
    </ligand>
</feature>
<dbReference type="GO" id="GO:0004252">
    <property type="term" value="F:serine-type endopeptidase activity"/>
    <property type="evidence" value="ECO:0007669"/>
    <property type="project" value="UniProtKB-UniRule"/>
</dbReference>
<feature type="active site" description="Charge relay system" evidence="15">
    <location>
        <position position="305"/>
    </location>
</feature>
<keyword evidence="11 15" id="KW-0106">Calcium</keyword>
<keyword evidence="12" id="KW-0843">Virulence</keyword>
<gene>
    <name evidence="18" type="ORF">JR316_006098</name>
</gene>
<comment type="subcellular location">
    <subcellularLocation>
        <location evidence="3">Secreted</location>
        <location evidence="3">Extracellular space</location>
    </subcellularLocation>
</comment>
<dbReference type="GO" id="GO:0005576">
    <property type="term" value="C:extracellular region"/>
    <property type="evidence" value="ECO:0007669"/>
    <property type="project" value="UniProtKB-SubCell"/>
</dbReference>
<dbReference type="CDD" id="cd11377">
    <property type="entry name" value="Pro-peptidase_S53"/>
    <property type="match status" value="1"/>
</dbReference>
<evidence type="ECO:0000256" key="14">
    <source>
        <dbReference type="ARBA" id="ARBA00023180"/>
    </source>
</evidence>
<keyword evidence="10 15" id="KW-0720">Serine protease</keyword>
<evidence type="ECO:0000256" key="11">
    <source>
        <dbReference type="ARBA" id="ARBA00022837"/>
    </source>
</evidence>
<feature type="active site" description="Charge relay system" evidence="15">
    <location>
        <position position="528"/>
    </location>
</feature>
<evidence type="ECO:0000256" key="2">
    <source>
        <dbReference type="ARBA" id="ARBA00002451"/>
    </source>
</evidence>
<sequence>MRVLLAFATNILFSTTFAFALHPAANAFRTKEEVLPPHGWVNQGKPSPDHFISLRIGLPQSNFPSLEMHLYEVSDPEHERYGQYLSKEEVEALITPPAESLQSVDEWLSGLGISEGDLTRSPAKDWIMVTLPVSRVEQMLDTTYYVWEHITSGDRLVRTTSYSLPAHIHGHIEVIQPTTLFGRFKAQRSTIFNIEEAPPKLFESTASEAATIITDKASNVVVDASCNTTITISCLQQLYNAVGYVPSGNPRNSIGITGYLEEFANIQDLQLFFADQRPDALNSSFSFFSVKGGLNNQTLSEAGAEANLDVQFAFGLSHPIPATFFSTAGRPPFIPDVKTPTNTNEPYGDWLDFVLSLKNPPLTISTSYGDDEQTVPESFARRTCEQFAQLGARGVSVLFSSGDSGVGDGVSNPNAPTKCLSNDGKNTTKFLPAFPASCPFVTAVGGTAHIPEVAVARGTFFSGGGFSEYFRRPPYQERAVSKYLDALPKGTYKGLFNPGGRAYPDVSAQSDRYRIFLAGRPVLIGGTSASSPAFAGFVAMLNDARFKAGLGSLGFLNPLLYSFDGAGFNDITVGNNAGCGTTGFNATKGWDPGKLTGLGTPNFGALKKLVTFRFL</sequence>
<keyword evidence="8 16" id="KW-0732">Signal</keyword>
<dbReference type="GO" id="GO:0046872">
    <property type="term" value="F:metal ion binding"/>
    <property type="evidence" value="ECO:0007669"/>
    <property type="project" value="UniProtKB-UniRule"/>
</dbReference>
<dbReference type="CDD" id="cd04056">
    <property type="entry name" value="Peptidases_S53"/>
    <property type="match status" value="1"/>
</dbReference>
<dbReference type="PANTHER" id="PTHR14218:SF15">
    <property type="entry name" value="TRIPEPTIDYL-PEPTIDASE 1"/>
    <property type="match status" value="1"/>
</dbReference>
<evidence type="ECO:0000259" key="17">
    <source>
        <dbReference type="PROSITE" id="PS51695"/>
    </source>
</evidence>
<evidence type="ECO:0000256" key="16">
    <source>
        <dbReference type="SAM" id="SignalP"/>
    </source>
</evidence>
<evidence type="ECO:0000256" key="1">
    <source>
        <dbReference type="ARBA" id="ARBA00001910"/>
    </source>
</evidence>
<dbReference type="InterPro" id="IPR015366">
    <property type="entry name" value="S53_propep"/>
</dbReference>
<dbReference type="GO" id="GO:0008240">
    <property type="term" value="F:tripeptidyl-peptidase activity"/>
    <property type="evidence" value="ECO:0007669"/>
    <property type="project" value="UniProtKB-EC"/>
</dbReference>
<dbReference type="EMBL" id="JAFIQS010000005">
    <property type="protein sequence ID" value="KAG5169542.1"/>
    <property type="molecule type" value="Genomic_DNA"/>
</dbReference>